<comment type="function">
    <text evidence="1">Required for the efficient initiation of filament assembly.</text>
</comment>
<protein>
    <submittedName>
        <fullName evidence="4">Flagellar biosynthesis protein FlgN</fullName>
    </submittedName>
</protein>
<comment type="similarity">
    <text evidence="2">Belongs to the FlgN family.</text>
</comment>
<keyword evidence="4" id="KW-0282">Flagellum</keyword>
<organism evidence="4 5">
    <name type="scientific">Buchnera aphidicola</name>
    <name type="common">Lipaphis pseudobrassicae</name>
    <dbReference type="NCBI Taxonomy" id="1258543"/>
    <lineage>
        <taxon>Bacteria</taxon>
        <taxon>Pseudomonadati</taxon>
        <taxon>Pseudomonadota</taxon>
        <taxon>Gammaproteobacteria</taxon>
        <taxon>Enterobacterales</taxon>
        <taxon>Erwiniaceae</taxon>
        <taxon>Buchnera</taxon>
    </lineage>
</organism>
<keyword evidence="3" id="KW-1005">Bacterial flagellum biogenesis</keyword>
<reference evidence="4 5" key="1">
    <citation type="submission" date="2018-12" db="EMBL/GenBank/DDBJ databases">
        <authorList>
            <person name="Chong R.A."/>
        </authorList>
    </citation>
    <scope>NUCLEOTIDE SEQUENCE [LARGE SCALE GENOMIC DNA]</scope>
    <source>
        <strain evidence="4 5">Lps</strain>
    </source>
</reference>
<dbReference type="AlphaFoldDB" id="A0A4D6Y0C1"/>
<dbReference type="Proteomes" id="UP000298564">
    <property type="component" value="Chromosome"/>
</dbReference>
<dbReference type="InterPro" id="IPR036679">
    <property type="entry name" value="FlgN-like_sf"/>
</dbReference>
<dbReference type="RefSeq" id="WP_158356037.1">
    <property type="nucleotide sequence ID" value="NZ_CP034870.1"/>
</dbReference>
<dbReference type="Pfam" id="PF05130">
    <property type="entry name" value="FlgN"/>
    <property type="match status" value="1"/>
</dbReference>
<keyword evidence="4" id="KW-0966">Cell projection</keyword>
<evidence type="ECO:0000313" key="5">
    <source>
        <dbReference type="Proteomes" id="UP000298564"/>
    </source>
</evidence>
<evidence type="ECO:0000256" key="3">
    <source>
        <dbReference type="ARBA" id="ARBA00022795"/>
    </source>
</evidence>
<dbReference type="GO" id="GO:0044780">
    <property type="term" value="P:bacterial-type flagellum assembly"/>
    <property type="evidence" value="ECO:0007669"/>
    <property type="project" value="InterPro"/>
</dbReference>
<keyword evidence="4" id="KW-0969">Cilium</keyword>
<dbReference type="EMBL" id="CP034870">
    <property type="protein sequence ID" value="QCI22197.1"/>
    <property type="molecule type" value="Genomic_DNA"/>
</dbReference>
<reference evidence="4 5" key="2">
    <citation type="submission" date="2019-05" db="EMBL/GenBank/DDBJ databases">
        <title>Genome evolution of the obligate endosymbiont Buchnera aphidicola.</title>
        <authorList>
            <person name="Moran N.A."/>
        </authorList>
    </citation>
    <scope>NUCLEOTIDE SEQUENCE [LARGE SCALE GENOMIC DNA]</scope>
    <source>
        <strain evidence="4 5">Lps</strain>
    </source>
</reference>
<sequence>MKTLIDTITMIQDTIISLEKILNQEYNNLLQPNTNIDILKFLFKEKKKLFEKFFTLNKNRLSLEKKYNIFAPYETNIQLKNYWNIVFKKCVLLKQLNLKNKILINKNLYLNESFFELFSSYKKRAIYDISGHLKI</sequence>
<evidence type="ECO:0000313" key="4">
    <source>
        <dbReference type="EMBL" id="QCI22197.1"/>
    </source>
</evidence>
<evidence type="ECO:0000256" key="1">
    <source>
        <dbReference type="ARBA" id="ARBA00002397"/>
    </source>
</evidence>
<proteinExistence type="inferred from homology"/>
<dbReference type="SUPFAM" id="SSF140566">
    <property type="entry name" value="FlgN-like"/>
    <property type="match status" value="1"/>
</dbReference>
<gene>
    <name evidence="4" type="ORF">D9V70_01720</name>
</gene>
<name>A0A4D6Y0C1_9GAMM</name>
<accession>A0A4D6Y0C1</accession>
<evidence type="ECO:0000256" key="2">
    <source>
        <dbReference type="ARBA" id="ARBA00007703"/>
    </source>
</evidence>
<dbReference type="InterPro" id="IPR007809">
    <property type="entry name" value="FlgN-like"/>
</dbReference>
<dbReference type="OrthoDB" id="6554581at2"/>